<feature type="domain" description="ABC transporter" evidence="5">
    <location>
        <begin position="2"/>
        <end position="239"/>
    </location>
</feature>
<dbReference type="AlphaFoldDB" id="A0A1D8JJK5"/>
<evidence type="ECO:0000256" key="3">
    <source>
        <dbReference type="ARBA" id="ARBA00022840"/>
    </source>
</evidence>
<dbReference type="PANTHER" id="PTHR42794">
    <property type="entry name" value="HEMIN IMPORT ATP-BINDING PROTEIN HMUV"/>
    <property type="match status" value="1"/>
</dbReference>
<organism evidence="6 7">
    <name type="scientific">Sporosarcina ureilytica</name>
    <dbReference type="NCBI Taxonomy" id="298596"/>
    <lineage>
        <taxon>Bacteria</taxon>
        <taxon>Bacillati</taxon>
        <taxon>Bacillota</taxon>
        <taxon>Bacilli</taxon>
        <taxon>Bacillales</taxon>
        <taxon>Caryophanaceae</taxon>
        <taxon>Sporosarcina</taxon>
    </lineage>
</organism>
<dbReference type="EMBL" id="CP017560">
    <property type="protein sequence ID" value="AOV08870.1"/>
    <property type="molecule type" value="Genomic_DNA"/>
</dbReference>
<evidence type="ECO:0000259" key="5">
    <source>
        <dbReference type="PROSITE" id="PS50893"/>
    </source>
</evidence>
<reference evidence="6 7" key="1">
    <citation type="submission" date="2016-09" db="EMBL/GenBank/DDBJ databases">
        <title>Complete genome sequence of the Lysinibacillus sphaericus LMG 22257, a specie of Bacillus with ureolytic activity that can effectively biodeposit calcium carbonate.</title>
        <authorList>
            <person name="Yan W."/>
        </authorList>
    </citation>
    <scope>NUCLEOTIDE SEQUENCE [LARGE SCALE GENOMIC DNA]</scope>
    <source>
        <strain evidence="6 7">LMG 22257</strain>
    </source>
</reference>
<dbReference type="GO" id="GO:0016887">
    <property type="term" value="F:ATP hydrolysis activity"/>
    <property type="evidence" value="ECO:0007669"/>
    <property type="project" value="InterPro"/>
</dbReference>
<dbReference type="SMART" id="SM00382">
    <property type="entry name" value="AAA"/>
    <property type="match status" value="1"/>
</dbReference>
<evidence type="ECO:0000256" key="1">
    <source>
        <dbReference type="ARBA" id="ARBA00022448"/>
    </source>
</evidence>
<proteinExistence type="predicted"/>
<dbReference type="NCBIfam" id="NF010068">
    <property type="entry name" value="PRK13548.1"/>
    <property type="match status" value="1"/>
</dbReference>
<evidence type="ECO:0000256" key="2">
    <source>
        <dbReference type="ARBA" id="ARBA00022741"/>
    </source>
</evidence>
<dbReference type="Gene3D" id="3.40.50.300">
    <property type="entry name" value="P-loop containing nucleotide triphosphate hydrolases"/>
    <property type="match status" value="1"/>
</dbReference>
<dbReference type="PROSITE" id="PS00211">
    <property type="entry name" value="ABC_TRANSPORTER_1"/>
    <property type="match status" value="1"/>
</dbReference>
<evidence type="ECO:0000313" key="6">
    <source>
        <dbReference type="EMBL" id="AOV08870.1"/>
    </source>
</evidence>
<gene>
    <name evidence="6" type="ORF">BI350_15815</name>
</gene>
<dbReference type="SUPFAM" id="SSF52540">
    <property type="entry name" value="P-loop containing nucleoside triphosphate hydrolases"/>
    <property type="match status" value="1"/>
</dbReference>
<keyword evidence="7" id="KW-1185">Reference proteome</keyword>
<dbReference type="InterPro" id="IPR003593">
    <property type="entry name" value="AAA+_ATPase"/>
</dbReference>
<dbReference type="PANTHER" id="PTHR42794:SF1">
    <property type="entry name" value="HEMIN IMPORT ATP-BINDING PROTEIN HMUV"/>
    <property type="match status" value="1"/>
</dbReference>
<evidence type="ECO:0000313" key="7">
    <source>
        <dbReference type="Proteomes" id="UP000185746"/>
    </source>
</evidence>
<dbReference type="GO" id="GO:0005524">
    <property type="term" value="F:ATP binding"/>
    <property type="evidence" value="ECO:0007669"/>
    <property type="project" value="UniProtKB-KW"/>
</dbReference>
<name>A0A1D8JJK5_9BACL</name>
<dbReference type="Pfam" id="PF00005">
    <property type="entry name" value="ABC_tran"/>
    <property type="match status" value="1"/>
</dbReference>
<evidence type="ECO:0000256" key="4">
    <source>
        <dbReference type="ARBA" id="ARBA00022967"/>
    </source>
</evidence>
<dbReference type="PROSITE" id="PS50893">
    <property type="entry name" value="ABC_TRANSPORTER_2"/>
    <property type="match status" value="1"/>
</dbReference>
<keyword evidence="1" id="KW-0813">Transport</keyword>
<keyword evidence="2" id="KW-0547">Nucleotide-binding</keyword>
<dbReference type="Pfam" id="PF01955">
    <property type="entry name" value="CbiZ"/>
    <property type="match status" value="1"/>
</dbReference>
<dbReference type="InterPro" id="IPR002808">
    <property type="entry name" value="AdoCbi_amidolase"/>
</dbReference>
<keyword evidence="3 6" id="KW-0067">ATP-binding</keyword>
<protein>
    <submittedName>
        <fullName evidence="6">ABC transporter ATP-binding protein</fullName>
    </submittedName>
</protein>
<keyword evidence="4" id="KW-1278">Translocase</keyword>
<dbReference type="InterPro" id="IPR017871">
    <property type="entry name" value="ABC_transporter-like_CS"/>
</dbReference>
<dbReference type="RefSeq" id="WP_075529034.1">
    <property type="nucleotide sequence ID" value="NZ_CP017560.1"/>
</dbReference>
<dbReference type="InterPro" id="IPR027417">
    <property type="entry name" value="P-loop_NTPase"/>
</dbReference>
<dbReference type="InterPro" id="IPR003439">
    <property type="entry name" value="ABC_transporter-like_ATP-bd"/>
</dbReference>
<accession>A0A1D8JJK5</accession>
<dbReference type="KEGG" id="surl:BI350_15815"/>
<dbReference type="CDD" id="cd03214">
    <property type="entry name" value="ABC_Iron-Siderophores_B12_Hemin"/>
    <property type="match status" value="1"/>
</dbReference>
<dbReference type="Proteomes" id="UP000185746">
    <property type="component" value="Chromosome"/>
</dbReference>
<sequence>MLQVNQLSGGYDDKQVVKSVSFHVHKGEIIGILGPNGSGKSTLLKLISGILPATNGTVAVDGKLTSHYSQKEFARKVAVLPQLHAHAFSHTVRETVELGRYPHQSGFFSAWSEEDERAVQEAMKSTTITRYEHQSIELLSGGEQQRVFVAQALAQEAPILLLDEPTNHLDIAHQQQLLDTIRSQAVEKGLTVISVFHDINLAALYCDRLLLMDDGEIARIGLPQDVVKEEAIDTVYQARVTTQPHPERPKPQITLLPTLTGELPIPKITKDSFIVSSEQVVLQSTTALKTLSSAVHNAGMGWYRTFVNRHVDKNYNVDNVQNEMEMYLESQHFSLTETVGMMTAAKTEFVEIESYEGDFGTVLVAVTAGLGNAVDVSEVYRRDEHKVVGTINTWVIVNGCLSDEAFIQALMTATEAKAKALQIEKVQDPVSKTIATGTSTDSLLIAATQEGEALPYAGPITPLGKLIAKGVFECTVRAIQAYKKEKGVSM</sequence>
<dbReference type="FunFam" id="3.40.50.300:FF:000134">
    <property type="entry name" value="Iron-enterobactin ABC transporter ATP-binding protein"/>
    <property type="match status" value="1"/>
</dbReference>